<dbReference type="GO" id="GO:0005737">
    <property type="term" value="C:cytoplasm"/>
    <property type="evidence" value="ECO:0007669"/>
    <property type="project" value="TreeGrafter"/>
</dbReference>
<protein>
    <submittedName>
        <fullName evidence="2">Rieske domain-containing protein</fullName>
    </submittedName>
</protein>
<sequence>EALRYGHFLGADTSGAASANIPHGLTHNVWGMQDQTQKYPTLTKDEGEVDVVVIGAGMTGLTTAYYLAKQGKSVAVIEARTRGSGQTGRSSAHIMQWVDNSYHRLESKYGKTNSKLVAESMSAAIDLIEKVVKDENLHCSFARVPGYLFPAEYNDKVCWCAEFQPLEYLNGLASVLTKKYGVKLFEMSRVMRKDLGWDGQ</sequence>
<reference evidence="2 3" key="1">
    <citation type="submission" date="2020-02" db="EMBL/GenBank/DDBJ databases">
        <title>Draft genome sequence of Haematococcus lacustris strain NIES-144.</title>
        <authorList>
            <person name="Morimoto D."/>
            <person name="Nakagawa S."/>
            <person name="Yoshida T."/>
            <person name="Sawayama S."/>
        </authorList>
    </citation>
    <scope>NUCLEOTIDE SEQUENCE [LARGE SCALE GENOMIC DNA]</scope>
    <source>
        <strain evidence="2 3">NIES-144</strain>
    </source>
</reference>
<gene>
    <name evidence="2" type="ORF">HaLaN_12384</name>
</gene>
<dbReference type="Pfam" id="PF01266">
    <property type="entry name" value="DAO"/>
    <property type="match status" value="1"/>
</dbReference>
<evidence type="ECO:0000259" key="1">
    <source>
        <dbReference type="Pfam" id="PF01266"/>
    </source>
</evidence>
<dbReference type="Gene3D" id="3.50.50.60">
    <property type="entry name" value="FAD/NAD(P)-binding domain"/>
    <property type="match status" value="1"/>
</dbReference>
<accession>A0A699ZA88</accession>
<dbReference type="Proteomes" id="UP000485058">
    <property type="component" value="Unassembled WGS sequence"/>
</dbReference>
<dbReference type="PANTHER" id="PTHR13847">
    <property type="entry name" value="SARCOSINE DEHYDROGENASE-RELATED"/>
    <property type="match status" value="1"/>
</dbReference>
<dbReference type="AlphaFoldDB" id="A0A699ZA88"/>
<dbReference type="Gene3D" id="3.30.9.10">
    <property type="entry name" value="D-Amino Acid Oxidase, subunit A, domain 2"/>
    <property type="match status" value="1"/>
</dbReference>
<keyword evidence="3" id="KW-1185">Reference proteome</keyword>
<name>A0A699ZA88_HAELA</name>
<proteinExistence type="predicted"/>
<feature type="non-terminal residue" evidence="2">
    <location>
        <position position="200"/>
    </location>
</feature>
<dbReference type="InterPro" id="IPR006076">
    <property type="entry name" value="FAD-dep_OxRdtase"/>
</dbReference>
<feature type="non-terminal residue" evidence="2">
    <location>
        <position position="1"/>
    </location>
</feature>
<dbReference type="PANTHER" id="PTHR13847:SF281">
    <property type="entry name" value="FAD DEPENDENT OXIDOREDUCTASE DOMAIN-CONTAINING PROTEIN"/>
    <property type="match status" value="1"/>
</dbReference>
<evidence type="ECO:0000313" key="3">
    <source>
        <dbReference type="Proteomes" id="UP000485058"/>
    </source>
</evidence>
<dbReference type="EMBL" id="BLLF01000936">
    <property type="protein sequence ID" value="GFH16038.1"/>
    <property type="molecule type" value="Genomic_DNA"/>
</dbReference>
<dbReference type="InterPro" id="IPR036188">
    <property type="entry name" value="FAD/NAD-bd_sf"/>
</dbReference>
<organism evidence="2 3">
    <name type="scientific">Haematococcus lacustris</name>
    <name type="common">Green alga</name>
    <name type="synonym">Haematococcus pluvialis</name>
    <dbReference type="NCBI Taxonomy" id="44745"/>
    <lineage>
        <taxon>Eukaryota</taxon>
        <taxon>Viridiplantae</taxon>
        <taxon>Chlorophyta</taxon>
        <taxon>core chlorophytes</taxon>
        <taxon>Chlorophyceae</taxon>
        <taxon>CS clade</taxon>
        <taxon>Chlamydomonadales</taxon>
        <taxon>Haematococcaceae</taxon>
        <taxon>Haematococcus</taxon>
    </lineage>
</organism>
<evidence type="ECO:0000313" key="2">
    <source>
        <dbReference type="EMBL" id="GFH16038.1"/>
    </source>
</evidence>
<dbReference type="SUPFAM" id="SSF51905">
    <property type="entry name" value="FAD/NAD(P)-binding domain"/>
    <property type="match status" value="1"/>
</dbReference>
<comment type="caution">
    <text evidence="2">The sequence shown here is derived from an EMBL/GenBank/DDBJ whole genome shotgun (WGS) entry which is preliminary data.</text>
</comment>
<feature type="domain" description="FAD dependent oxidoreductase" evidence="1">
    <location>
        <begin position="50"/>
        <end position="152"/>
    </location>
</feature>